<evidence type="ECO:0000256" key="1">
    <source>
        <dbReference type="SAM" id="MobiDB-lite"/>
    </source>
</evidence>
<sequence length="170" mass="18140">MCWFSGSDDAEAEVDPVEPSPEVDAVTAPCPQWRVQLLDLDGQPMGGRAYALKNGQVTGTLDGSGYSQVLDEPIMESAADNGTTGYVLFPDLKILPDFGRLWSGYPAGSSIQTVRGIGGEVQSLFEASLVASRNGLTPPNEFTNTCVVRTSAAFNAVGRDFIPFVGYRDL</sequence>
<evidence type="ECO:0000313" key="2">
    <source>
        <dbReference type="EMBL" id="KIT15167.1"/>
    </source>
</evidence>
<dbReference type="Proteomes" id="UP000032232">
    <property type="component" value="Unassembled WGS sequence"/>
</dbReference>
<dbReference type="PATRIC" id="fig|935700.4.peg.3215"/>
<reference evidence="2 3" key="1">
    <citation type="submission" date="2015-02" db="EMBL/GenBank/DDBJ databases">
        <title>Genome Sequence of Jannaschia aquimarina DSM28248, a member of the Roseobacter clade.</title>
        <authorList>
            <person name="Voget S."/>
            <person name="Daniel R."/>
        </authorList>
    </citation>
    <scope>NUCLEOTIDE SEQUENCE [LARGE SCALE GENOMIC DNA]</scope>
    <source>
        <strain evidence="2 3">GSW-M26</strain>
    </source>
</reference>
<comment type="caution">
    <text evidence="2">The sequence shown here is derived from an EMBL/GenBank/DDBJ whole genome shotgun (WGS) entry which is preliminary data.</text>
</comment>
<accession>A0A0D1CK92</accession>
<gene>
    <name evidence="2" type="ORF">jaqu_31120</name>
</gene>
<dbReference type="EMBL" id="JYFE01000058">
    <property type="protein sequence ID" value="KIT15167.1"/>
    <property type="molecule type" value="Genomic_DNA"/>
</dbReference>
<protein>
    <submittedName>
        <fullName evidence="2">Uncharacterized protein</fullName>
    </submittedName>
</protein>
<feature type="region of interest" description="Disordered" evidence="1">
    <location>
        <begin position="1"/>
        <end position="24"/>
    </location>
</feature>
<dbReference type="AlphaFoldDB" id="A0A0D1CK92"/>
<name>A0A0D1CK92_9RHOB</name>
<keyword evidence="3" id="KW-1185">Reference proteome</keyword>
<dbReference type="OrthoDB" id="1262040at2"/>
<organism evidence="2 3">
    <name type="scientific">Jannaschia aquimarina</name>
    <dbReference type="NCBI Taxonomy" id="935700"/>
    <lineage>
        <taxon>Bacteria</taxon>
        <taxon>Pseudomonadati</taxon>
        <taxon>Pseudomonadota</taxon>
        <taxon>Alphaproteobacteria</taxon>
        <taxon>Rhodobacterales</taxon>
        <taxon>Roseobacteraceae</taxon>
        <taxon>Jannaschia</taxon>
    </lineage>
</organism>
<evidence type="ECO:0000313" key="3">
    <source>
        <dbReference type="Proteomes" id="UP000032232"/>
    </source>
</evidence>
<dbReference type="RefSeq" id="WP_043919891.1">
    <property type="nucleotide sequence ID" value="NZ_FZPF01000022.1"/>
</dbReference>
<dbReference type="STRING" id="935700.jaqu_31120"/>
<proteinExistence type="predicted"/>